<reference evidence="1" key="1">
    <citation type="submission" date="2021-05" db="EMBL/GenBank/DDBJ databases">
        <authorList>
            <person name="Scholz U."/>
            <person name="Mascher M."/>
            <person name="Fiebig A."/>
        </authorList>
    </citation>
    <scope>NUCLEOTIDE SEQUENCE [LARGE SCALE GENOMIC DNA]</scope>
</reference>
<evidence type="ECO:0000313" key="1">
    <source>
        <dbReference type="EnsemblPlants" id="AVESA.00010b.r2.6AG1049460.1.CDS"/>
    </source>
</evidence>
<sequence>MEAEAAALSQLQLQLLALVSDLRLARERERAAREELQASGQRWKEAEEEHRREARELRAEVAARDDALRRLESRVKCLENENELLERNEKDLKENMERLLQSREAFIKHYEDSACSLQWTIQMKDKQIAVISEKLNSHLALFNSVGKEVASVTQVLGDVECLVGQKENVVSELKAKVQRISVLEKDFVEKLSFFGDKITSYQLELRNRARMIYELKEQLEDEKLNNKFHPQLEELKKSLLVKDEIIERLTSDKQVVLLRCP</sequence>
<dbReference type="Proteomes" id="UP001732700">
    <property type="component" value="Chromosome 6A"/>
</dbReference>
<organism evidence="1 2">
    <name type="scientific">Avena sativa</name>
    <name type="common">Oat</name>
    <dbReference type="NCBI Taxonomy" id="4498"/>
    <lineage>
        <taxon>Eukaryota</taxon>
        <taxon>Viridiplantae</taxon>
        <taxon>Streptophyta</taxon>
        <taxon>Embryophyta</taxon>
        <taxon>Tracheophyta</taxon>
        <taxon>Spermatophyta</taxon>
        <taxon>Magnoliopsida</taxon>
        <taxon>Liliopsida</taxon>
        <taxon>Poales</taxon>
        <taxon>Poaceae</taxon>
        <taxon>BOP clade</taxon>
        <taxon>Pooideae</taxon>
        <taxon>Poodae</taxon>
        <taxon>Poeae</taxon>
        <taxon>Poeae Chloroplast Group 1 (Aveneae type)</taxon>
        <taxon>Aveninae</taxon>
        <taxon>Avena</taxon>
    </lineage>
</organism>
<name>A0ACD5YQI0_AVESA</name>
<protein>
    <submittedName>
        <fullName evidence="1">Uncharacterized protein</fullName>
    </submittedName>
</protein>
<accession>A0ACD5YQI0</accession>
<evidence type="ECO:0000313" key="2">
    <source>
        <dbReference type="Proteomes" id="UP001732700"/>
    </source>
</evidence>
<proteinExistence type="predicted"/>
<dbReference type="EnsemblPlants" id="AVESA.00010b.r2.6AG1049460.1">
    <property type="protein sequence ID" value="AVESA.00010b.r2.6AG1049460.1.CDS"/>
    <property type="gene ID" value="AVESA.00010b.r2.6AG1049460"/>
</dbReference>
<keyword evidence="2" id="KW-1185">Reference proteome</keyword>
<reference evidence="1" key="2">
    <citation type="submission" date="2025-09" db="UniProtKB">
        <authorList>
            <consortium name="EnsemblPlants"/>
        </authorList>
    </citation>
    <scope>IDENTIFICATION</scope>
</reference>